<dbReference type="NCBIfam" id="TIGR01021">
    <property type="entry name" value="rpsE_bact"/>
    <property type="match status" value="1"/>
</dbReference>
<comment type="function">
    <text evidence="8">With S4 and S12 plays an important role in translational accuracy.</text>
</comment>
<dbReference type="Proteomes" id="UP000298337">
    <property type="component" value="Unassembled WGS sequence"/>
</dbReference>
<evidence type="ECO:0000256" key="6">
    <source>
        <dbReference type="ARBA" id="ARBA00023274"/>
    </source>
</evidence>
<comment type="caution">
    <text evidence="12">The sequence shown here is derived from an EMBL/GenBank/DDBJ whole genome shotgun (WGS) entry which is preliminary data.</text>
</comment>
<dbReference type="InterPro" id="IPR005712">
    <property type="entry name" value="Ribosomal_uS5_bac-type"/>
</dbReference>
<dbReference type="GO" id="GO:0042254">
    <property type="term" value="P:ribosome biogenesis"/>
    <property type="evidence" value="ECO:0007669"/>
    <property type="project" value="UniProtKB-ARBA"/>
</dbReference>
<gene>
    <name evidence="8" type="primary">rpsE</name>
    <name evidence="12" type="ORF">EU556_04135</name>
</gene>
<evidence type="ECO:0000313" key="12">
    <source>
        <dbReference type="EMBL" id="TGE10020.1"/>
    </source>
</evidence>
<dbReference type="GO" id="GO:0003735">
    <property type="term" value="F:structural constituent of ribosome"/>
    <property type="evidence" value="ECO:0007669"/>
    <property type="project" value="UniProtKB-UniRule"/>
</dbReference>
<dbReference type="GO" id="GO:0019843">
    <property type="term" value="F:rRNA binding"/>
    <property type="evidence" value="ECO:0007669"/>
    <property type="project" value="UniProtKB-UniRule"/>
</dbReference>
<dbReference type="GO" id="GO:0005737">
    <property type="term" value="C:cytoplasm"/>
    <property type="evidence" value="ECO:0007669"/>
    <property type="project" value="UniProtKB-ARBA"/>
</dbReference>
<evidence type="ECO:0000313" key="13">
    <source>
        <dbReference type="Proteomes" id="UP000298337"/>
    </source>
</evidence>
<dbReference type="PANTHER" id="PTHR48277">
    <property type="entry name" value="MITOCHONDRIAL RIBOSOMAL PROTEIN S5"/>
    <property type="match status" value="1"/>
</dbReference>
<comment type="function">
    <text evidence="1 8">Located at the back of the 30S subunit body where it stabilizes the conformation of the head with respect to the body.</text>
</comment>
<dbReference type="InterPro" id="IPR000851">
    <property type="entry name" value="Ribosomal_uS5"/>
</dbReference>
<name>A0A4Z0PE34_9BACT</name>
<dbReference type="OrthoDB" id="9809045at2"/>
<evidence type="ECO:0000256" key="5">
    <source>
        <dbReference type="ARBA" id="ARBA00022980"/>
    </source>
</evidence>
<dbReference type="GO" id="GO:0015935">
    <property type="term" value="C:small ribosomal subunit"/>
    <property type="evidence" value="ECO:0007669"/>
    <property type="project" value="InterPro"/>
</dbReference>
<dbReference type="FunFam" id="3.30.230.10:FF:000002">
    <property type="entry name" value="30S ribosomal protein S5"/>
    <property type="match status" value="1"/>
</dbReference>
<dbReference type="InterPro" id="IPR018192">
    <property type="entry name" value="Ribosomal_uS5_N_CS"/>
</dbReference>
<dbReference type="Pfam" id="PF03719">
    <property type="entry name" value="Ribosomal_S5_C"/>
    <property type="match status" value="1"/>
</dbReference>
<keyword evidence="13" id="KW-1185">Reference proteome</keyword>
<feature type="domain" description="S5 DRBM" evidence="11">
    <location>
        <begin position="44"/>
        <end position="107"/>
    </location>
</feature>
<dbReference type="PROSITE" id="PS50881">
    <property type="entry name" value="S5_DSRBD"/>
    <property type="match status" value="1"/>
</dbReference>
<sequence>MAEFNNGPRGGGNDRGGNDRRGGGNDRRGNDRNAEQSRTGDSDLKEKVVAINRVAKVVKGGRRFSFSAIVVVGDGNGTVGYGLGKANEVTDAIAKGIDDAKKNLVKVPLYKHTVPHVMEGKYSGGFVLVQPAAAGTGVIAGGAMRAVFESAGIKDVLAKSKGSSNPHNVVKATFDALLKMRDPMQIAQARGITLSQVFNG</sequence>
<dbReference type="InterPro" id="IPR014721">
    <property type="entry name" value="Ribsml_uS5_D2-typ_fold_subgr"/>
</dbReference>
<reference evidence="12 13" key="1">
    <citation type="submission" date="2019-04" db="EMBL/GenBank/DDBJ databases">
        <authorList>
            <person name="Feng G."/>
            <person name="Zhang J."/>
            <person name="Zhu H."/>
        </authorList>
    </citation>
    <scope>NUCLEOTIDE SEQUENCE [LARGE SCALE GENOMIC DNA]</scope>
    <source>
        <strain evidence="12 13">92R-1</strain>
    </source>
</reference>
<dbReference type="EMBL" id="SRLA01000001">
    <property type="protein sequence ID" value="TGE10020.1"/>
    <property type="molecule type" value="Genomic_DNA"/>
</dbReference>
<dbReference type="Gene3D" id="3.30.160.20">
    <property type="match status" value="1"/>
</dbReference>
<feature type="region of interest" description="Disordered" evidence="10">
    <location>
        <begin position="1"/>
        <end position="42"/>
    </location>
</feature>
<accession>A0A4Z0PE34</accession>
<evidence type="ECO:0000256" key="9">
    <source>
        <dbReference type="RuleBase" id="RU003823"/>
    </source>
</evidence>
<comment type="domain">
    <text evidence="8">The N-terminal domain interacts with the head of the 30S subunit; the C-terminal domain interacts with the body and contacts protein S4. The interaction surface between S4 and S5 is involved in control of translational fidelity.</text>
</comment>
<keyword evidence="3 8" id="KW-0699">rRNA-binding</keyword>
<evidence type="ECO:0000256" key="7">
    <source>
        <dbReference type="ARBA" id="ARBA00035255"/>
    </source>
</evidence>
<dbReference type="SUPFAM" id="SSF54768">
    <property type="entry name" value="dsRNA-binding domain-like"/>
    <property type="match status" value="1"/>
</dbReference>
<evidence type="ECO:0000259" key="11">
    <source>
        <dbReference type="PROSITE" id="PS50881"/>
    </source>
</evidence>
<comment type="subunit">
    <text evidence="8">Part of the 30S ribosomal subunit. Contacts proteins S4 and S8.</text>
</comment>
<dbReference type="PROSITE" id="PS00585">
    <property type="entry name" value="RIBOSOMAL_S5"/>
    <property type="match status" value="1"/>
</dbReference>
<dbReference type="InterPro" id="IPR020568">
    <property type="entry name" value="Ribosomal_Su5_D2-typ_SF"/>
</dbReference>
<evidence type="ECO:0000256" key="3">
    <source>
        <dbReference type="ARBA" id="ARBA00022730"/>
    </source>
</evidence>
<dbReference type="InterPro" id="IPR005324">
    <property type="entry name" value="Ribosomal_uS5_C"/>
</dbReference>
<dbReference type="GO" id="GO:0006412">
    <property type="term" value="P:translation"/>
    <property type="evidence" value="ECO:0007669"/>
    <property type="project" value="UniProtKB-UniRule"/>
</dbReference>
<dbReference type="FunFam" id="3.30.160.20:FF:000001">
    <property type="entry name" value="30S ribosomal protein S5"/>
    <property type="match status" value="1"/>
</dbReference>
<dbReference type="PANTHER" id="PTHR48277:SF1">
    <property type="entry name" value="MITOCHONDRIAL RIBOSOMAL PROTEIN S5"/>
    <property type="match status" value="1"/>
</dbReference>
<comment type="similarity">
    <text evidence="2 8 9">Belongs to the universal ribosomal protein uS5 family.</text>
</comment>
<keyword evidence="6 8" id="KW-0687">Ribonucleoprotein</keyword>
<organism evidence="12 13">
    <name type="scientific">Hymenobacter fodinae</name>
    <dbReference type="NCBI Taxonomy" id="2510796"/>
    <lineage>
        <taxon>Bacteria</taxon>
        <taxon>Pseudomonadati</taxon>
        <taxon>Bacteroidota</taxon>
        <taxon>Cytophagia</taxon>
        <taxon>Cytophagales</taxon>
        <taxon>Hymenobacteraceae</taxon>
        <taxon>Hymenobacter</taxon>
    </lineage>
</organism>
<dbReference type="AlphaFoldDB" id="A0A4Z0PE34"/>
<evidence type="ECO:0000256" key="10">
    <source>
        <dbReference type="SAM" id="MobiDB-lite"/>
    </source>
</evidence>
<dbReference type="SUPFAM" id="SSF54211">
    <property type="entry name" value="Ribosomal protein S5 domain 2-like"/>
    <property type="match status" value="1"/>
</dbReference>
<evidence type="ECO:0000256" key="2">
    <source>
        <dbReference type="ARBA" id="ARBA00008945"/>
    </source>
</evidence>
<feature type="compositionally biased region" description="Basic and acidic residues" evidence="10">
    <location>
        <begin position="16"/>
        <end position="42"/>
    </location>
</feature>
<protein>
    <recommendedName>
        <fullName evidence="7 8">Small ribosomal subunit protein uS5</fullName>
    </recommendedName>
</protein>
<evidence type="ECO:0000256" key="1">
    <source>
        <dbReference type="ARBA" id="ARBA00003093"/>
    </source>
</evidence>
<keyword evidence="5 8" id="KW-0689">Ribosomal protein</keyword>
<evidence type="ECO:0000256" key="8">
    <source>
        <dbReference type="HAMAP-Rule" id="MF_01307"/>
    </source>
</evidence>
<evidence type="ECO:0000256" key="4">
    <source>
        <dbReference type="ARBA" id="ARBA00022884"/>
    </source>
</evidence>
<dbReference type="InterPro" id="IPR013810">
    <property type="entry name" value="Ribosomal_uS5_N"/>
</dbReference>
<proteinExistence type="inferred from homology"/>
<dbReference type="Pfam" id="PF00333">
    <property type="entry name" value="Ribosomal_S5"/>
    <property type="match status" value="1"/>
</dbReference>
<keyword evidence="4 8" id="KW-0694">RNA-binding</keyword>
<dbReference type="Gene3D" id="3.30.230.10">
    <property type="match status" value="1"/>
</dbReference>
<dbReference type="RefSeq" id="WP_135431271.1">
    <property type="nucleotide sequence ID" value="NZ_SRLA01000001.1"/>
</dbReference>
<dbReference type="HAMAP" id="MF_01307_B">
    <property type="entry name" value="Ribosomal_uS5_B"/>
    <property type="match status" value="1"/>
</dbReference>